<organism evidence="3 4">
    <name type="scientific">Emergencia timonensis</name>
    <dbReference type="NCBI Taxonomy" id="1776384"/>
    <lineage>
        <taxon>Bacteria</taxon>
        <taxon>Bacillati</taxon>
        <taxon>Bacillota</taxon>
        <taxon>Clostridia</taxon>
        <taxon>Peptostreptococcales</taxon>
        <taxon>Anaerovoracaceae</taxon>
        <taxon>Emergencia</taxon>
    </lineage>
</organism>
<sequence length="756" mass="82994">MKIKSHKIISVLLCFVLVFTSFTAVSFGAVSKGKIKVSKVKITLELNKSYQLKPTASSKSISKKGYQYRSSKQKVAIVSSKGKITAKNLGHATITIKSIAKPSVIKKVSVTVVKRKTNVIAMETGTAAKMKLTNKKVKNSQVKWTSSNKKVAKVYKNGIVKVVGNGSATISAKSKKLTGGKETFTIKGAKKVSTVAALTLAVRKNTKKILISKNLTVNTPIHVLKGSEIILGKGADLKIGKDGQLINEGRISNVVKKVYIKRAGYTKMEEETNTDPETPPADPEPPVTTPENPDIENPPIVNPDEPEPENPENPEEPPVDVTEPEVPTDEALEETKELNPSEEEGELVADEENQIVMECESYVEVATYSDLVQSGQLTLKDGCTVIVGGQPIIGSKESGSLMGLSQPVNEEGLAAYWTYNGEGRLALLVYGRLDIFTSQENVLGDYSIFTHIKEDDVTISPEISMPTLNALSTKTQLVISNGSLFVGGDKIVSPSDSDSVFNVSNGHYSDDNRVLFYKGNSWINSMCFGTVTVNHFYPGLMLQSSSSGNIYANPVPSNLIFNCDSSQWYDAVFSNHIPASEGLYPIDINFHQNITAFAATELDQSTKIEDAKPGQKVYFIPYIRDYVAVKYVKMNGVELNGHTDFPTLATYYEFIMPASGVWIGIETEEFKVYKDGERIDGKSASTFYFDTLEAAKEWYTGVQIEFNGTRYDVTFEWVKDDGLVFGRNHYMGNVVCPELEKEFSYPGHVSAFVTPN</sequence>
<evidence type="ECO:0000259" key="2">
    <source>
        <dbReference type="SMART" id="SM00635"/>
    </source>
</evidence>
<feature type="compositionally biased region" description="Low complexity" evidence="1">
    <location>
        <begin position="289"/>
        <end position="303"/>
    </location>
</feature>
<comment type="caution">
    <text evidence="3">The sequence shown here is derived from an EMBL/GenBank/DDBJ whole genome shotgun (WGS) entry which is preliminary data.</text>
</comment>
<keyword evidence="4" id="KW-1185">Reference proteome</keyword>
<name>A0A415E6B6_9FIRM</name>
<evidence type="ECO:0000256" key="1">
    <source>
        <dbReference type="SAM" id="MobiDB-lite"/>
    </source>
</evidence>
<dbReference type="RefSeq" id="WP_118333425.1">
    <property type="nucleotide sequence ID" value="NZ_AP025567.1"/>
</dbReference>
<gene>
    <name evidence="3" type="ORF">DW099_01760</name>
</gene>
<dbReference type="Proteomes" id="UP000284841">
    <property type="component" value="Unassembled WGS sequence"/>
</dbReference>
<protein>
    <recommendedName>
        <fullName evidence="2">BIG2 domain-containing protein</fullName>
    </recommendedName>
</protein>
<dbReference type="Pfam" id="PF02368">
    <property type="entry name" value="Big_2"/>
    <property type="match status" value="2"/>
</dbReference>
<dbReference type="EMBL" id="QRMS01000001">
    <property type="protein sequence ID" value="RHJ89327.1"/>
    <property type="molecule type" value="Genomic_DNA"/>
</dbReference>
<dbReference type="AlphaFoldDB" id="A0A415E6B6"/>
<evidence type="ECO:0000313" key="3">
    <source>
        <dbReference type="EMBL" id="RHJ89327.1"/>
    </source>
</evidence>
<dbReference type="SMART" id="SM00635">
    <property type="entry name" value="BID_2"/>
    <property type="match status" value="2"/>
</dbReference>
<dbReference type="Gene3D" id="2.60.40.1080">
    <property type="match status" value="2"/>
</dbReference>
<accession>A0A415E6B6</accession>
<proteinExistence type="predicted"/>
<feature type="compositionally biased region" description="Acidic residues" evidence="1">
    <location>
        <begin position="304"/>
        <end position="332"/>
    </location>
</feature>
<dbReference type="SUPFAM" id="SSF49373">
    <property type="entry name" value="Invasin/intimin cell-adhesion fragments"/>
    <property type="match status" value="2"/>
</dbReference>
<reference evidence="3 4" key="1">
    <citation type="submission" date="2018-08" db="EMBL/GenBank/DDBJ databases">
        <title>A genome reference for cultivated species of the human gut microbiota.</title>
        <authorList>
            <person name="Zou Y."/>
            <person name="Xue W."/>
            <person name="Luo G."/>
        </authorList>
    </citation>
    <scope>NUCLEOTIDE SEQUENCE [LARGE SCALE GENOMIC DNA]</scope>
    <source>
        <strain evidence="3 4">AM07-24</strain>
    </source>
</reference>
<feature type="region of interest" description="Disordered" evidence="1">
    <location>
        <begin position="267"/>
        <end position="348"/>
    </location>
</feature>
<feature type="domain" description="BIG2" evidence="2">
    <location>
        <begin position="31"/>
        <end position="108"/>
    </location>
</feature>
<dbReference type="InterPro" id="IPR003343">
    <property type="entry name" value="Big_2"/>
</dbReference>
<feature type="compositionally biased region" description="Pro residues" evidence="1">
    <location>
        <begin position="277"/>
        <end position="288"/>
    </location>
</feature>
<evidence type="ECO:0000313" key="4">
    <source>
        <dbReference type="Proteomes" id="UP000284841"/>
    </source>
</evidence>
<feature type="domain" description="BIG2" evidence="2">
    <location>
        <begin position="109"/>
        <end position="184"/>
    </location>
</feature>
<dbReference type="STRING" id="1776384.GCA_900086585_02631"/>
<dbReference type="InterPro" id="IPR008964">
    <property type="entry name" value="Invasin/intimin_cell_adhesion"/>
</dbReference>